<dbReference type="SFLD" id="SFLDG01129">
    <property type="entry name" value="C1.5:_HAD__Beta-PGM__Phosphata"/>
    <property type="match status" value="1"/>
</dbReference>
<evidence type="ECO:0000256" key="2">
    <source>
        <dbReference type="ARBA" id="ARBA00004818"/>
    </source>
</evidence>
<dbReference type="SFLD" id="SFLDS00003">
    <property type="entry name" value="Haloacid_Dehalogenase"/>
    <property type="match status" value="1"/>
</dbReference>
<dbReference type="PANTHER" id="PTHR43434:SF1">
    <property type="entry name" value="PHOSPHOGLYCOLATE PHOSPHATASE"/>
    <property type="match status" value="1"/>
</dbReference>
<dbReference type="PANTHER" id="PTHR43434">
    <property type="entry name" value="PHOSPHOGLYCOLATE PHOSPHATASE"/>
    <property type="match status" value="1"/>
</dbReference>
<dbReference type="InterPro" id="IPR036412">
    <property type="entry name" value="HAD-like_sf"/>
</dbReference>
<dbReference type="GO" id="GO:0016787">
    <property type="term" value="F:hydrolase activity"/>
    <property type="evidence" value="ECO:0007669"/>
    <property type="project" value="UniProtKB-KW"/>
</dbReference>
<dbReference type="RefSeq" id="WP_168138518.1">
    <property type="nucleotide sequence ID" value="NZ_JAAVJR010000005.1"/>
</dbReference>
<reference evidence="5 6" key="1">
    <citation type="submission" date="2020-03" db="EMBL/GenBank/DDBJ databases">
        <title>Salinimicrobium sp. nov, isolated from SCS.</title>
        <authorList>
            <person name="Cao W.R."/>
        </authorList>
    </citation>
    <scope>NUCLEOTIDE SEQUENCE [LARGE SCALE GENOMIC DNA]</scope>
    <source>
        <strain evidence="6">J15B91</strain>
    </source>
</reference>
<keyword evidence="5" id="KW-0378">Hydrolase</keyword>
<organism evidence="5 6">
    <name type="scientific">Salinimicrobium oceani</name>
    <dbReference type="NCBI Taxonomy" id="2722702"/>
    <lineage>
        <taxon>Bacteria</taxon>
        <taxon>Pseudomonadati</taxon>
        <taxon>Bacteroidota</taxon>
        <taxon>Flavobacteriia</taxon>
        <taxon>Flavobacteriales</taxon>
        <taxon>Flavobacteriaceae</taxon>
        <taxon>Salinimicrobium</taxon>
    </lineage>
</organism>
<protein>
    <recommendedName>
        <fullName evidence="4">phosphoglycolate phosphatase</fullName>
        <ecNumber evidence="4">3.1.3.18</ecNumber>
    </recommendedName>
</protein>
<dbReference type="Pfam" id="PF13419">
    <property type="entry name" value="HAD_2"/>
    <property type="match status" value="1"/>
</dbReference>
<comment type="similarity">
    <text evidence="3">Belongs to the HAD-like hydrolase superfamily. CbbY/CbbZ/Gph/YieH family.</text>
</comment>
<dbReference type="EC" id="3.1.3.18" evidence="4"/>
<dbReference type="Gene3D" id="1.10.150.240">
    <property type="entry name" value="Putative phosphatase, domain 2"/>
    <property type="match status" value="1"/>
</dbReference>
<proteinExistence type="inferred from homology"/>
<dbReference type="InterPro" id="IPR050155">
    <property type="entry name" value="HAD-like_hydrolase_sf"/>
</dbReference>
<dbReference type="InterPro" id="IPR006439">
    <property type="entry name" value="HAD-SF_hydro_IA"/>
</dbReference>
<evidence type="ECO:0000256" key="3">
    <source>
        <dbReference type="ARBA" id="ARBA00006171"/>
    </source>
</evidence>
<evidence type="ECO:0000313" key="6">
    <source>
        <dbReference type="Proteomes" id="UP000703674"/>
    </source>
</evidence>
<evidence type="ECO:0000256" key="4">
    <source>
        <dbReference type="ARBA" id="ARBA00013078"/>
    </source>
</evidence>
<name>A0ABX1D3Z3_9FLAO</name>
<comment type="caution">
    <text evidence="5">The sequence shown here is derived from an EMBL/GenBank/DDBJ whole genome shotgun (WGS) entry which is preliminary data.</text>
</comment>
<dbReference type="EMBL" id="JAAVJR010000005">
    <property type="protein sequence ID" value="NJW53423.1"/>
    <property type="molecule type" value="Genomic_DNA"/>
</dbReference>
<dbReference type="Gene3D" id="3.40.50.1000">
    <property type="entry name" value="HAD superfamily/HAD-like"/>
    <property type="match status" value="1"/>
</dbReference>
<dbReference type="CDD" id="cd01427">
    <property type="entry name" value="HAD_like"/>
    <property type="match status" value="1"/>
</dbReference>
<evidence type="ECO:0000313" key="5">
    <source>
        <dbReference type="EMBL" id="NJW53423.1"/>
    </source>
</evidence>
<accession>A0ABX1D3Z3</accession>
<dbReference type="InterPro" id="IPR041492">
    <property type="entry name" value="HAD_2"/>
</dbReference>
<dbReference type="NCBIfam" id="TIGR01549">
    <property type="entry name" value="HAD-SF-IA-v1"/>
    <property type="match status" value="1"/>
</dbReference>
<evidence type="ECO:0000256" key="1">
    <source>
        <dbReference type="ARBA" id="ARBA00000830"/>
    </source>
</evidence>
<dbReference type="Proteomes" id="UP000703674">
    <property type="component" value="Unassembled WGS sequence"/>
</dbReference>
<dbReference type="InterPro" id="IPR023198">
    <property type="entry name" value="PGP-like_dom2"/>
</dbReference>
<dbReference type="InterPro" id="IPR023214">
    <property type="entry name" value="HAD_sf"/>
</dbReference>
<comment type="catalytic activity">
    <reaction evidence="1">
        <text>2-phosphoglycolate + H2O = glycolate + phosphate</text>
        <dbReference type="Rhea" id="RHEA:14369"/>
        <dbReference type="ChEBI" id="CHEBI:15377"/>
        <dbReference type="ChEBI" id="CHEBI:29805"/>
        <dbReference type="ChEBI" id="CHEBI:43474"/>
        <dbReference type="ChEBI" id="CHEBI:58033"/>
        <dbReference type="EC" id="3.1.3.18"/>
    </reaction>
</comment>
<keyword evidence="6" id="KW-1185">Reference proteome</keyword>
<comment type="pathway">
    <text evidence="2">Organic acid metabolism; glycolate biosynthesis; glycolate from 2-phosphoglycolate: step 1/1.</text>
</comment>
<dbReference type="SUPFAM" id="SSF56784">
    <property type="entry name" value="HAD-like"/>
    <property type="match status" value="1"/>
</dbReference>
<gene>
    <name evidence="5" type="ORF">HC175_10870</name>
</gene>
<sequence length="207" mass="24453">MKDLLSKKNILWDFDGVILDSMNIRTEGFKQVLINYPDDQVESLLVYHRRNGGLSRYVKFRYFFEHIRQETAEKAKLQKLAENYSKIMRSFLTSPERLVPEVIDFIRKYFQQHRMYIVSGSDGNELRFLCKELGIEQYFVSVEGSPTPKIQLVRNILEKNLYKKEETCLVGDSVNDLEAAEKNGIKFFGYNNEDLKEKADYYLNSFR</sequence>